<dbReference type="AlphaFoldDB" id="A0A1W9I510"/>
<evidence type="ECO:0000256" key="2">
    <source>
        <dbReference type="ARBA" id="ARBA00022927"/>
    </source>
</evidence>
<evidence type="ECO:0000313" key="5">
    <source>
        <dbReference type="Proteomes" id="UP000192872"/>
    </source>
</evidence>
<dbReference type="Proteomes" id="UP000192872">
    <property type="component" value="Unassembled WGS sequence"/>
</dbReference>
<dbReference type="GO" id="GO:0005829">
    <property type="term" value="C:cytosol"/>
    <property type="evidence" value="ECO:0007669"/>
    <property type="project" value="TreeGrafter"/>
</dbReference>
<dbReference type="STRING" id="1827387.A4S15_04235"/>
<dbReference type="PANTHER" id="PTHR34982:SF1">
    <property type="entry name" value="FLAGELLAR ASSEMBLY PROTEIN FLIH"/>
    <property type="match status" value="1"/>
</dbReference>
<name>A0A1W9I510_9HYPH</name>
<dbReference type="InterPro" id="IPR051472">
    <property type="entry name" value="T3SS_Stator/FliH"/>
</dbReference>
<feature type="region of interest" description="Disordered" evidence="3">
    <location>
        <begin position="1"/>
        <end position="32"/>
    </location>
</feature>
<evidence type="ECO:0000256" key="1">
    <source>
        <dbReference type="ARBA" id="ARBA00022448"/>
    </source>
</evidence>
<proteinExistence type="predicted"/>
<evidence type="ECO:0000256" key="3">
    <source>
        <dbReference type="SAM" id="MobiDB-lite"/>
    </source>
</evidence>
<keyword evidence="2" id="KW-0653">Protein transport</keyword>
<protein>
    <submittedName>
        <fullName evidence="4">Uncharacterized protein</fullName>
    </submittedName>
</protein>
<keyword evidence="1" id="KW-0813">Transport</keyword>
<dbReference type="PANTHER" id="PTHR34982">
    <property type="entry name" value="YOP PROTEINS TRANSLOCATION PROTEIN L"/>
    <property type="match status" value="1"/>
</dbReference>
<sequence>MNAQPAKFLFGNEFATGERRRPSPSAEREATERAAELAAAEARGYAAGVAAGEQSASARELARFAAAIEQCVGSAMHILGTLDATQRMIEQEAAGLAIEVARRLARGLIEAEPLGEIERVAREALSHVRSAPHLVLRVAPDLVERVQERLKMVAWERGYEGRLIVLGEPDVLTGDCRIDWADGGIVRDSAAISAAVDDIVTRFIAARNMPNGE</sequence>
<accession>A0A1W9I510</accession>
<dbReference type="GO" id="GO:0015031">
    <property type="term" value="P:protein transport"/>
    <property type="evidence" value="ECO:0007669"/>
    <property type="project" value="UniProtKB-KW"/>
</dbReference>
<organism evidence="4 5">
    <name type="scientific">Candidatus Raskinella chloraquaticus</name>
    <dbReference type="NCBI Taxonomy" id="1951219"/>
    <lineage>
        <taxon>Bacteria</taxon>
        <taxon>Pseudomonadati</taxon>
        <taxon>Pseudomonadota</taxon>
        <taxon>Alphaproteobacteria</taxon>
        <taxon>Hyphomicrobiales</taxon>
        <taxon>Phreatobacteraceae</taxon>
        <taxon>Candidatus Raskinella</taxon>
    </lineage>
</organism>
<reference evidence="4 5" key="1">
    <citation type="journal article" date="2017" name="Water Res.">
        <title>Comammox in drinking water systems.</title>
        <authorList>
            <person name="Wang Y."/>
            <person name="Ma L."/>
            <person name="Mao Y."/>
            <person name="Jiang X."/>
            <person name="Xia Y."/>
            <person name="Yu K."/>
            <person name="Li B."/>
            <person name="Zhang T."/>
        </authorList>
    </citation>
    <scope>NUCLEOTIDE SEQUENCE [LARGE SCALE GENOMIC DNA]</scope>
    <source>
        <strain evidence="4">SG_bin8</strain>
    </source>
</reference>
<comment type="caution">
    <text evidence="4">The sequence shown here is derived from an EMBL/GenBank/DDBJ whole genome shotgun (WGS) entry which is preliminary data.</text>
</comment>
<feature type="compositionally biased region" description="Basic and acidic residues" evidence="3">
    <location>
        <begin position="16"/>
        <end position="32"/>
    </location>
</feature>
<dbReference type="EMBL" id="LWDL01000001">
    <property type="protein sequence ID" value="OQW54808.1"/>
    <property type="molecule type" value="Genomic_DNA"/>
</dbReference>
<gene>
    <name evidence="4" type="ORF">A4S15_04235</name>
</gene>
<dbReference type="RefSeq" id="WP_376801265.1">
    <property type="nucleotide sequence ID" value="NZ_DBNB01000011.1"/>
</dbReference>
<evidence type="ECO:0000313" key="4">
    <source>
        <dbReference type="EMBL" id="OQW54808.1"/>
    </source>
</evidence>